<dbReference type="SUPFAM" id="SSF47370">
    <property type="entry name" value="Bromodomain"/>
    <property type="match status" value="1"/>
</dbReference>
<keyword evidence="2" id="KW-0805">Transcription regulation</keyword>
<comment type="subcellular location">
    <subcellularLocation>
        <location evidence="1">Nucleus</location>
    </subcellularLocation>
</comment>
<organism evidence="11 12">
    <name type="scientific">Rehmannia glutinosa</name>
    <name type="common">Chinese foxglove</name>
    <dbReference type="NCBI Taxonomy" id="99300"/>
    <lineage>
        <taxon>Eukaryota</taxon>
        <taxon>Viridiplantae</taxon>
        <taxon>Streptophyta</taxon>
        <taxon>Embryophyta</taxon>
        <taxon>Tracheophyta</taxon>
        <taxon>Spermatophyta</taxon>
        <taxon>Magnoliopsida</taxon>
        <taxon>eudicotyledons</taxon>
        <taxon>Gunneridae</taxon>
        <taxon>Pentapetalae</taxon>
        <taxon>asterids</taxon>
        <taxon>lamiids</taxon>
        <taxon>Lamiales</taxon>
        <taxon>Orobanchaceae</taxon>
        <taxon>Rehmannieae</taxon>
        <taxon>Rehmannia</taxon>
    </lineage>
</organism>
<evidence type="ECO:0000256" key="7">
    <source>
        <dbReference type="PROSITE-ProRule" id="PRU00035"/>
    </source>
</evidence>
<dbReference type="CDD" id="cd05506">
    <property type="entry name" value="Bromo_plant1"/>
    <property type="match status" value="1"/>
</dbReference>
<reference evidence="11 12" key="1">
    <citation type="journal article" date="2021" name="Comput. Struct. Biotechnol. J.">
        <title>De novo genome assembly of the potent medicinal plant Rehmannia glutinosa using nanopore technology.</title>
        <authorList>
            <person name="Ma L."/>
            <person name="Dong C."/>
            <person name="Song C."/>
            <person name="Wang X."/>
            <person name="Zheng X."/>
            <person name="Niu Y."/>
            <person name="Chen S."/>
            <person name="Feng W."/>
        </authorList>
    </citation>
    <scope>NUCLEOTIDE SEQUENCE [LARGE SCALE GENOMIC DNA]</scope>
    <source>
        <strain evidence="11">DH-2019</strain>
    </source>
</reference>
<keyword evidence="12" id="KW-1185">Reference proteome</keyword>
<evidence type="ECO:0000256" key="4">
    <source>
        <dbReference type="ARBA" id="ARBA00023117"/>
    </source>
</evidence>
<feature type="region of interest" description="Disordered" evidence="8">
    <location>
        <begin position="784"/>
        <end position="819"/>
    </location>
</feature>
<evidence type="ECO:0000256" key="5">
    <source>
        <dbReference type="ARBA" id="ARBA00023163"/>
    </source>
</evidence>
<protein>
    <submittedName>
        <fullName evidence="11">Uncharacterized protein</fullName>
    </submittedName>
</protein>
<dbReference type="InterPro" id="IPR036427">
    <property type="entry name" value="Bromodomain-like_sf"/>
</dbReference>
<feature type="domain" description="NET" evidence="10">
    <location>
        <begin position="350"/>
        <end position="432"/>
    </location>
</feature>
<dbReference type="SMART" id="SM00297">
    <property type="entry name" value="BROMO"/>
    <property type="match status" value="1"/>
</dbReference>
<evidence type="ECO:0000313" key="12">
    <source>
        <dbReference type="Proteomes" id="UP001318860"/>
    </source>
</evidence>
<evidence type="ECO:0000256" key="6">
    <source>
        <dbReference type="ARBA" id="ARBA00023242"/>
    </source>
</evidence>
<dbReference type="PANTHER" id="PTHR46136">
    <property type="entry name" value="TRANSCRIPTION FACTOR GTE8"/>
    <property type="match status" value="1"/>
</dbReference>
<keyword evidence="5" id="KW-0804">Transcription</keyword>
<evidence type="ECO:0000259" key="9">
    <source>
        <dbReference type="PROSITE" id="PS50014"/>
    </source>
</evidence>
<dbReference type="InterPro" id="IPR027353">
    <property type="entry name" value="NET_dom"/>
</dbReference>
<feature type="compositionally biased region" description="Acidic residues" evidence="8">
    <location>
        <begin position="792"/>
        <end position="801"/>
    </location>
</feature>
<dbReference type="EMBL" id="JABTTQ020000006">
    <property type="protein sequence ID" value="KAK6153942.1"/>
    <property type="molecule type" value="Genomic_DNA"/>
</dbReference>
<keyword evidence="3" id="KW-0175">Coiled coil</keyword>
<gene>
    <name evidence="11" type="ORF">DH2020_013581</name>
</gene>
<evidence type="ECO:0000256" key="8">
    <source>
        <dbReference type="SAM" id="MobiDB-lite"/>
    </source>
</evidence>
<dbReference type="PROSITE" id="PS50014">
    <property type="entry name" value="BROMODOMAIN_2"/>
    <property type="match status" value="1"/>
</dbReference>
<evidence type="ECO:0000256" key="3">
    <source>
        <dbReference type="ARBA" id="ARBA00023054"/>
    </source>
</evidence>
<name>A0ABR0X5T3_REHGL</name>
<feature type="compositionally biased region" description="Low complexity" evidence="8">
    <location>
        <begin position="497"/>
        <end position="509"/>
    </location>
</feature>
<proteinExistence type="predicted"/>
<dbReference type="PANTHER" id="PTHR46136:SF33">
    <property type="entry name" value="TRANSCRIPTION FACTOR GTE10"/>
    <property type="match status" value="1"/>
</dbReference>
<dbReference type="InterPro" id="IPR037377">
    <property type="entry name" value="GTE_bromo"/>
</dbReference>
<dbReference type="InterPro" id="IPR001487">
    <property type="entry name" value="Bromodomain"/>
</dbReference>
<feature type="region of interest" description="Disordered" evidence="8">
    <location>
        <begin position="160"/>
        <end position="197"/>
    </location>
</feature>
<feature type="region of interest" description="Disordered" evidence="8">
    <location>
        <begin position="467"/>
        <end position="510"/>
    </location>
</feature>
<dbReference type="InterPro" id="IPR038336">
    <property type="entry name" value="NET_sf"/>
</dbReference>
<dbReference type="Pfam" id="PF00439">
    <property type="entry name" value="Bromodomain"/>
    <property type="match status" value="1"/>
</dbReference>
<dbReference type="Gene3D" id="1.20.920.10">
    <property type="entry name" value="Bromodomain-like"/>
    <property type="match status" value="1"/>
</dbReference>
<keyword evidence="4 7" id="KW-0103">Bromodomain</keyword>
<comment type="caution">
    <text evidence="11">The sequence shown here is derived from an EMBL/GenBank/DDBJ whole genome shotgun (WGS) entry which is preliminary data.</text>
</comment>
<dbReference type="PRINTS" id="PR00503">
    <property type="entry name" value="BROMODOMAIN"/>
</dbReference>
<feature type="compositionally biased region" description="Basic and acidic residues" evidence="8">
    <location>
        <begin position="483"/>
        <end position="496"/>
    </location>
</feature>
<keyword evidence="6" id="KW-0539">Nucleus</keyword>
<feature type="region of interest" description="Disordered" evidence="8">
    <location>
        <begin position="1"/>
        <end position="37"/>
    </location>
</feature>
<dbReference type="PROSITE" id="PS51525">
    <property type="entry name" value="NET"/>
    <property type="match status" value="1"/>
</dbReference>
<feature type="domain" description="Bromo" evidence="9">
    <location>
        <begin position="220"/>
        <end position="292"/>
    </location>
</feature>
<dbReference type="Gene3D" id="1.20.1270.220">
    <property type="match status" value="1"/>
</dbReference>
<evidence type="ECO:0000313" key="11">
    <source>
        <dbReference type="EMBL" id="KAK6153942.1"/>
    </source>
</evidence>
<evidence type="ECO:0000256" key="2">
    <source>
        <dbReference type="ARBA" id="ARBA00023015"/>
    </source>
</evidence>
<accession>A0ABR0X5T3</accession>
<evidence type="ECO:0000256" key="1">
    <source>
        <dbReference type="ARBA" id="ARBA00004123"/>
    </source>
</evidence>
<sequence>MAPTIPIDYTGQRESKKFSKRGSGDVMGKTRKVSKGHSTGFVPDYRHAVETVGESEGFGSSGRVDAELTASQDPYAPNRKCIGLNVGGYDRSVVPIQNLSLSKMSPLERQDLSVRLKRELEQVRTLQRKIASFSLDAMTTDGHTYQYGLKGHMMESLPRSTNTELMAPGKKKCPSGRNGPRTKGGNASAGRNESVKQGLPQSSNYVMLMKQCETLLTRLMAHQHGWIFNEPVDVVKHNIPDYFNVIKHPMDLGTVKSKLLSNQYSNPIDFAADVRLTFKNAMTYNPVGHAVHNMADTLSKYFEVRWKPIEKKIAHPADDSTASKSSVIIEPESAYVPPAKKQKTISMENIVKHERNKQAMSDVEKQKLGVELEDLMAELPDSIISFLKESTLNCSQVSEDEIEIDIDALSNDTLFTLRKLLDDYLLEKQKKQTIPEPCKIEVRTESEFNNLSTHPCKDNELADEDVDIGVDDAPPTSSSPPVKIDRDAARRNDKCSSSRSSGSESGSSSTVAYSENKASCTLYAHGFLKFTLLCSLHAIAGDLNGLCLLSSHRVNCSRKLFKRLYLSGCQKRERDIQASPGVMALSVLSQSLIESECCPHSGSSSASELDGPKNSDFACTVNGIADAKVKQKESDVGDPNIGDCLHGNAEQNTVSSPSSIEPHCRQEALLRSRFADIIIKAQENTIEKGDPEKLKLEREELERRRREVYLRVWNWCFDFVKFSLALMMEKTVEINENSQFMEDLEMFRSQDEPLQSFIEAASPENSQNGLGSFKFQASSNPLEQLGLYMKNDEEEEEEEEVEPRSNPGTSNDPEEGEID</sequence>
<dbReference type="Pfam" id="PF17035">
    <property type="entry name" value="BET"/>
    <property type="match status" value="1"/>
</dbReference>
<dbReference type="InterPro" id="IPR052442">
    <property type="entry name" value="Env_Response_Regulator"/>
</dbReference>
<dbReference type="Proteomes" id="UP001318860">
    <property type="component" value="Unassembled WGS sequence"/>
</dbReference>
<evidence type="ECO:0000259" key="10">
    <source>
        <dbReference type="PROSITE" id="PS51525"/>
    </source>
</evidence>